<dbReference type="AlphaFoldDB" id="A0A7E4ZQF0"/>
<feature type="active site" description="Phosphocysteine intermediate" evidence="2">
    <location>
        <position position="429"/>
    </location>
</feature>
<feature type="domain" description="Myotubularin phosphatase" evidence="5">
    <location>
        <begin position="216"/>
        <end position="589"/>
    </location>
</feature>
<dbReference type="InterPro" id="IPR011993">
    <property type="entry name" value="PH-like_dom_sf"/>
</dbReference>
<name>A0A7E4ZQF0_PANRE</name>
<dbReference type="WBParaSite" id="Pan_g11254.t1">
    <property type="protein sequence ID" value="Pan_g11254.t1"/>
    <property type="gene ID" value="Pan_g11254"/>
</dbReference>
<dbReference type="Proteomes" id="UP000492821">
    <property type="component" value="Unassembled WGS sequence"/>
</dbReference>
<evidence type="ECO:0000256" key="4">
    <source>
        <dbReference type="SAM" id="MobiDB-lite"/>
    </source>
</evidence>
<sequence>MMAVRAAPPPPPPPRPPKPRDSYLASLRNGLDDAVSPPPPPPPGGSEDRDSATDGRLSSSLSSDNSAADVALVDMGRSNLTHSWLMPGEKLRYTETMADVLSPKGRNQGDIWISNYRLVFEPYEDDQDLIEKFRFNFPLGLIANVEKFGFHRLSRNKKEYGIRVECKDMLKIKLYYDYRLRNRSQMYHHLRANSFPRTFHHQFFAYSYSQQFEYNGWHLYDPVREYNRMGVPDEQWEISRQNDGFSFVATYPEVLVLPRAAVDAGEDFIKKVKNYRSSGRIPVLCWHDATTKAAILRSSQPMAGVLYKSCNEDEQYLEMIRSANPNTQKLKIFDARPLGNANANRLRGGGYERGYENCESVFLNIHSIHAVRKSQTPFKQILYPKTQQDEPFDGIENCRYVEHLQVILDGTWQIVNELIDNRANVLVHCSDGWDRTSQLTSLSMVVIDPYYRSLEGFAVLIEKEWCSFGHKFAIRFGHGIDNPGKERCPIFIQWIDCVWQYMHIFPTAFEFNAALLLFLLDEVYSCRWGTFLYNNERERSSHGCREKTLSVWSLVMTARERFTNPQYSYRSDPLRTEAPLKVKPFVEYYSRHNPDALAIIGGVAHPQPVLIEAEDE</sequence>
<evidence type="ECO:0000259" key="5">
    <source>
        <dbReference type="PROSITE" id="PS51339"/>
    </source>
</evidence>
<dbReference type="PROSITE" id="PS51339">
    <property type="entry name" value="PPASE_MYOTUBULARIN"/>
    <property type="match status" value="1"/>
</dbReference>
<dbReference type="InterPro" id="IPR010569">
    <property type="entry name" value="Myotubularin-like_Pase_dom"/>
</dbReference>
<evidence type="ECO:0000313" key="6">
    <source>
        <dbReference type="Proteomes" id="UP000492821"/>
    </source>
</evidence>
<dbReference type="SUPFAM" id="SSF52799">
    <property type="entry name" value="(Phosphotyrosine protein) phosphatases II"/>
    <property type="match status" value="1"/>
</dbReference>
<dbReference type="PROSITE" id="PS00383">
    <property type="entry name" value="TYR_PHOSPHATASE_1"/>
    <property type="match status" value="1"/>
</dbReference>
<feature type="binding site" evidence="3">
    <location>
        <begin position="429"/>
        <end position="435"/>
    </location>
    <ligand>
        <name>substrate</name>
    </ligand>
</feature>
<dbReference type="PANTHER" id="PTHR10807:SF128">
    <property type="entry name" value="PHOSPHATIDYLINOSITOL-3,5-BISPHOSPHATE 3-PHOSPHATASE"/>
    <property type="match status" value="1"/>
</dbReference>
<dbReference type="InterPro" id="IPR030564">
    <property type="entry name" value="Myotubularin"/>
</dbReference>
<dbReference type="Gene3D" id="2.30.29.30">
    <property type="entry name" value="Pleckstrin-homology domain (PH domain)/Phosphotyrosine-binding domain (PTB)"/>
    <property type="match status" value="1"/>
</dbReference>
<dbReference type="CDD" id="cd14507">
    <property type="entry name" value="PTP-MTM-like"/>
    <property type="match status" value="1"/>
</dbReference>
<evidence type="ECO:0000256" key="3">
    <source>
        <dbReference type="PIRSR" id="PIRSR630564-2"/>
    </source>
</evidence>
<dbReference type="InterPro" id="IPR029021">
    <property type="entry name" value="Prot-tyrosine_phosphatase-like"/>
</dbReference>
<dbReference type="GO" id="GO:0004438">
    <property type="term" value="F:phosphatidylinositol-3-phosphate phosphatase activity"/>
    <property type="evidence" value="ECO:0007669"/>
    <property type="project" value="TreeGrafter"/>
</dbReference>
<comment type="similarity">
    <text evidence="1">Belongs to the protein-tyrosine phosphatase family. Non-receptor class myotubularin subfamily.</text>
</comment>
<dbReference type="GO" id="GO:0016020">
    <property type="term" value="C:membrane"/>
    <property type="evidence" value="ECO:0007669"/>
    <property type="project" value="TreeGrafter"/>
</dbReference>
<dbReference type="InterPro" id="IPR016130">
    <property type="entry name" value="Tyr_Pase_AS"/>
</dbReference>
<reference evidence="7" key="2">
    <citation type="submission" date="2020-10" db="UniProtKB">
        <authorList>
            <consortium name="WormBaseParasite"/>
        </authorList>
    </citation>
    <scope>IDENTIFICATION</scope>
</reference>
<dbReference type="GO" id="GO:0052629">
    <property type="term" value="F:phosphatidylinositol-3,5-bisphosphate 3-phosphatase activity"/>
    <property type="evidence" value="ECO:0007669"/>
    <property type="project" value="TreeGrafter"/>
</dbReference>
<proteinExistence type="inferred from homology"/>
<evidence type="ECO:0000256" key="1">
    <source>
        <dbReference type="ARBA" id="ARBA00007471"/>
    </source>
</evidence>
<protein>
    <submittedName>
        <fullName evidence="7">Myotubularin phosphatase domain-containing protein</fullName>
    </submittedName>
</protein>
<evidence type="ECO:0000256" key="2">
    <source>
        <dbReference type="PIRSR" id="PIRSR630564-1"/>
    </source>
</evidence>
<keyword evidence="6" id="KW-1185">Reference proteome</keyword>
<dbReference type="Pfam" id="PF06602">
    <property type="entry name" value="Myotub-related"/>
    <property type="match status" value="1"/>
</dbReference>
<organism evidence="6 7">
    <name type="scientific">Panagrellus redivivus</name>
    <name type="common">Microworm</name>
    <dbReference type="NCBI Taxonomy" id="6233"/>
    <lineage>
        <taxon>Eukaryota</taxon>
        <taxon>Metazoa</taxon>
        <taxon>Ecdysozoa</taxon>
        <taxon>Nematoda</taxon>
        <taxon>Chromadorea</taxon>
        <taxon>Rhabditida</taxon>
        <taxon>Tylenchina</taxon>
        <taxon>Panagrolaimomorpha</taxon>
        <taxon>Panagrolaimoidea</taxon>
        <taxon>Panagrolaimidae</taxon>
        <taxon>Panagrellus</taxon>
    </lineage>
</organism>
<accession>A0A7E4ZQF0</accession>
<dbReference type="PANTHER" id="PTHR10807">
    <property type="entry name" value="MYOTUBULARIN-RELATED"/>
    <property type="match status" value="1"/>
</dbReference>
<evidence type="ECO:0000313" key="7">
    <source>
        <dbReference type="WBParaSite" id="Pan_g11254.t1"/>
    </source>
</evidence>
<feature type="compositionally biased region" description="Pro residues" evidence="4">
    <location>
        <begin position="7"/>
        <end position="16"/>
    </location>
</feature>
<dbReference type="GO" id="GO:0005737">
    <property type="term" value="C:cytoplasm"/>
    <property type="evidence" value="ECO:0007669"/>
    <property type="project" value="TreeGrafter"/>
</dbReference>
<feature type="region of interest" description="Disordered" evidence="4">
    <location>
        <begin position="1"/>
        <end position="64"/>
    </location>
</feature>
<dbReference type="GO" id="GO:0046856">
    <property type="term" value="P:phosphatidylinositol dephosphorylation"/>
    <property type="evidence" value="ECO:0007669"/>
    <property type="project" value="TreeGrafter"/>
</dbReference>
<dbReference type="SUPFAM" id="SSF50729">
    <property type="entry name" value="PH domain-like"/>
    <property type="match status" value="1"/>
</dbReference>
<reference evidence="6" key="1">
    <citation type="journal article" date="2013" name="Genetics">
        <title>The draft genome and transcriptome of Panagrellus redivivus are shaped by the harsh demands of a free-living lifestyle.</title>
        <authorList>
            <person name="Srinivasan J."/>
            <person name="Dillman A.R."/>
            <person name="Macchietto M.G."/>
            <person name="Heikkinen L."/>
            <person name="Lakso M."/>
            <person name="Fracchia K.M."/>
            <person name="Antoshechkin I."/>
            <person name="Mortazavi A."/>
            <person name="Wong G."/>
            <person name="Sternberg P.W."/>
        </authorList>
    </citation>
    <scope>NUCLEOTIDE SEQUENCE [LARGE SCALE GENOMIC DNA]</scope>
    <source>
        <strain evidence="6">MT8872</strain>
    </source>
</reference>